<organism evidence="2 3">
    <name type="scientific">Sphaerospermopsis reniformis</name>
    <dbReference type="NCBI Taxonomy" id="531300"/>
    <lineage>
        <taxon>Bacteria</taxon>
        <taxon>Bacillati</taxon>
        <taxon>Cyanobacteriota</taxon>
        <taxon>Cyanophyceae</taxon>
        <taxon>Nostocales</taxon>
        <taxon>Aphanizomenonaceae</taxon>
        <taxon>Sphaerospermopsis</taxon>
    </lineage>
</organism>
<dbReference type="Proteomes" id="UP000300142">
    <property type="component" value="Unassembled WGS sequence"/>
</dbReference>
<sequence length="279" mass="32913">MEANSNICPVCKTEYGDHNREEAISYFLIFIVSELKKENLNLKKENQSLQERLEKYENTNISENTYNNLADNKIQELLNHFQHPLVVEAIIKIINDYSQAQNNKFQMENQENLINKEEEYINHDNGENLDETKTDDEETKSIADNYTDYSTILTLHEQQLVNSYKNPDFDFQDFPEWIIKVSEPEESQTKRWGGSKEATIFQRNRQGNYWIINIDDCSYIVPQRKFKINEYSQETLLSTFDCRGYQSGKSENFVLVKPGKVTVKNQYEWQLIDPGILQF</sequence>
<proteinExistence type="predicted"/>
<keyword evidence="3" id="KW-1185">Reference proteome</keyword>
<protein>
    <submittedName>
        <fullName evidence="2">Uncharacterized protein</fullName>
    </submittedName>
</protein>
<evidence type="ECO:0000313" key="3">
    <source>
        <dbReference type="Proteomes" id="UP000300142"/>
    </source>
</evidence>
<dbReference type="RefSeq" id="WP_096572365.1">
    <property type="nucleotide sequence ID" value="NZ_BJCE01000005.1"/>
</dbReference>
<evidence type="ECO:0000256" key="1">
    <source>
        <dbReference type="SAM" id="Coils"/>
    </source>
</evidence>
<feature type="coiled-coil region" evidence="1">
    <location>
        <begin position="32"/>
        <end position="59"/>
    </location>
</feature>
<evidence type="ECO:0000313" key="2">
    <source>
        <dbReference type="EMBL" id="GCL35230.1"/>
    </source>
</evidence>
<reference evidence="3" key="1">
    <citation type="submission" date="2019-02" db="EMBL/GenBank/DDBJ databases">
        <title>Draft genome sequence of Sphaerospermopsis reniformis NIES-1949.</title>
        <authorList>
            <person name="Yamaguchi H."/>
            <person name="Suzuki S."/>
            <person name="Kawachi M."/>
        </authorList>
    </citation>
    <scope>NUCLEOTIDE SEQUENCE [LARGE SCALE GENOMIC DNA]</scope>
    <source>
        <strain evidence="3">NIES-1949</strain>
    </source>
</reference>
<gene>
    <name evidence="2" type="ORF">SR1949_03220</name>
</gene>
<name>A0A479ZR93_9CYAN</name>
<keyword evidence="1" id="KW-0175">Coiled coil</keyword>
<dbReference type="AlphaFoldDB" id="A0A479ZR93"/>
<dbReference type="EMBL" id="BJCE01000005">
    <property type="protein sequence ID" value="GCL35230.1"/>
    <property type="molecule type" value="Genomic_DNA"/>
</dbReference>
<comment type="caution">
    <text evidence="2">The sequence shown here is derived from an EMBL/GenBank/DDBJ whole genome shotgun (WGS) entry which is preliminary data.</text>
</comment>
<accession>A0A479ZR93</accession>